<feature type="signal peptide" evidence="1">
    <location>
        <begin position="1"/>
        <end position="28"/>
    </location>
</feature>
<evidence type="ECO:0000259" key="2">
    <source>
        <dbReference type="Pfam" id="PF07484"/>
    </source>
</evidence>
<name>A0A835XN54_9CHLO</name>
<accession>A0A835XN54</accession>
<evidence type="ECO:0000313" key="3">
    <source>
        <dbReference type="EMBL" id="KAG2487952.1"/>
    </source>
</evidence>
<proteinExistence type="predicted"/>
<dbReference type="InterPro" id="IPR011083">
    <property type="entry name" value="Phage_tail_collar_dom"/>
</dbReference>
<dbReference type="AlphaFoldDB" id="A0A835XN54"/>
<gene>
    <name evidence="3" type="ORF">HYH03_013531</name>
</gene>
<dbReference type="Proteomes" id="UP000612055">
    <property type="component" value="Unassembled WGS sequence"/>
</dbReference>
<keyword evidence="1" id="KW-0732">Signal</keyword>
<dbReference type="SUPFAM" id="SSF88874">
    <property type="entry name" value="Receptor-binding domain of short tail fibre protein gp12"/>
    <property type="match status" value="1"/>
</dbReference>
<dbReference type="Gene3D" id="3.90.1340.10">
    <property type="entry name" value="Phage tail collar domain"/>
    <property type="match status" value="1"/>
</dbReference>
<dbReference type="Pfam" id="PF07484">
    <property type="entry name" value="Collar"/>
    <property type="match status" value="1"/>
</dbReference>
<sequence length="621" mass="65857">MRPRVCLGAALLLLSALLLAAWPRPAGAQATSAAANCAMVLKQGVYNTLTQTSTASAYSSVMSALCKSYSSYTFNSYASDRATLDSYIDQNAGKNSSNFHNDAFSKLASNYCKSSARSFDVAAQASYGKFSAGGSYSQADSASNCGAQSADSYTGKSGAQDSYFTGYNSKLSQSSYNDRKTAIEQTQSTMCGSNSAINQNSREVQYLSKIIDPNVYTSYTNCLSLYTSGVRIRQTSGVDSHSLSLDIQFVKGAYGAFAWLWGVSISPPNTASCRLLGCKGPGNITGCAAVERMNRKLTPNSMYTIVCEVTKTTPVDSAFTDVYVSTSGGGAYRGVLNHGLAVPHINQVNGRLAGDEWRTSRDVSSVKAMVAPLLTQLTLLMNKVNAVNASIQSKLSSLEWTNGNQIRQLNSYNSTLQSQLAISTMLPNAIMINADALNKVLRVPSGSILPHSVGVGYGVLPAGYLLCDGSAVSRTDYGTLYNQIGTTYGTGDGSSTFNLPDLRSRVPMGAGSGPGLTARSLGQRMGEEAHTLTTAELAKHTHSGTTYDSPSPSHARSILYTSFGTKGSQWGILDSSNSGSSCTGNCFDHTHNFTTDTGNGVWGWAHGNMQPYLTTAFMIKT</sequence>
<feature type="domain" description="Phage tail collar" evidence="2">
    <location>
        <begin position="457"/>
        <end position="507"/>
    </location>
</feature>
<dbReference type="EMBL" id="JAEHOE010000090">
    <property type="protein sequence ID" value="KAG2487952.1"/>
    <property type="molecule type" value="Genomic_DNA"/>
</dbReference>
<keyword evidence="4" id="KW-1185">Reference proteome</keyword>
<dbReference type="InterPro" id="IPR037053">
    <property type="entry name" value="Phage_tail_collar_dom_sf"/>
</dbReference>
<comment type="caution">
    <text evidence="3">The sequence shown here is derived from an EMBL/GenBank/DDBJ whole genome shotgun (WGS) entry which is preliminary data.</text>
</comment>
<feature type="chain" id="PRO_5032983991" description="Phage tail collar domain-containing protein" evidence="1">
    <location>
        <begin position="29"/>
        <end position="621"/>
    </location>
</feature>
<evidence type="ECO:0000313" key="4">
    <source>
        <dbReference type="Proteomes" id="UP000612055"/>
    </source>
</evidence>
<dbReference type="OrthoDB" id="10056189at2759"/>
<evidence type="ECO:0000256" key="1">
    <source>
        <dbReference type="SAM" id="SignalP"/>
    </source>
</evidence>
<organism evidence="3 4">
    <name type="scientific">Edaphochlamys debaryana</name>
    <dbReference type="NCBI Taxonomy" id="47281"/>
    <lineage>
        <taxon>Eukaryota</taxon>
        <taxon>Viridiplantae</taxon>
        <taxon>Chlorophyta</taxon>
        <taxon>core chlorophytes</taxon>
        <taxon>Chlorophyceae</taxon>
        <taxon>CS clade</taxon>
        <taxon>Chlamydomonadales</taxon>
        <taxon>Chlamydomonadales incertae sedis</taxon>
        <taxon>Edaphochlamys</taxon>
    </lineage>
</organism>
<reference evidence="3" key="1">
    <citation type="journal article" date="2020" name="bioRxiv">
        <title>Comparative genomics of Chlamydomonas.</title>
        <authorList>
            <person name="Craig R.J."/>
            <person name="Hasan A.R."/>
            <person name="Ness R.W."/>
            <person name="Keightley P.D."/>
        </authorList>
    </citation>
    <scope>NUCLEOTIDE SEQUENCE</scope>
    <source>
        <strain evidence="3">CCAP 11/70</strain>
    </source>
</reference>
<protein>
    <recommendedName>
        <fullName evidence="2">Phage tail collar domain-containing protein</fullName>
    </recommendedName>
</protein>